<dbReference type="RefSeq" id="WP_060941341.1">
    <property type="nucleotide sequence ID" value="NZ_JAIHUT010000001.1"/>
</dbReference>
<keyword evidence="1" id="KW-1133">Transmembrane helix</keyword>
<feature type="transmembrane region" description="Helical" evidence="1">
    <location>
        <begin position="37"/>
        <end position="57"/>
    </location>
</feature>
<dbReference type="PATRIC" id="fig|28128.5.peg.2704"/>
<gene>
    <name evidence="2" type="ORF">HMPREF3226_02629</name>
</gene>
<dbReference type="OrthoDB" id="1068817at2"/>
<proteinExistence type="predicted"/>
<dbReference type="NCBIfam" id="NF041635">
    <property type="entry name" value="STM3941_fam"/>
    <property type="match status" value="1"/>
</dbReference>
<accession>A0A133PU34</accession>
<keyword evidence="3" id="KW-1185">Reference proteome</keyword>
<protein>
    <submittedName>
        <fullName evidence="2">Uncharacterized protein</fullName>
    </submittedName>
</protein>
<sequence>MAWKKIKIYLILIAFALVSIFLWNKSATLTGFDFWKMRIVSIITLTFFGGGGLFMAYKEISLKHKGKKVIEFTDEGIIFGTEKSIPWRNINGFSWQSFGDMILIYTKNPEQEIAQEKNRFKRKVMQFNLNYTGALYAFSTSQMEGSKDQILDLCEMELKRHTEN</sequence>
<organism evidence="2 3">
    <name type="scientific">Prevotella corporis</name>
    <dbReference type="NCBI Taxonomy" id="28128"/>
    <lineage>
        <taxon>Bacteria</taxon>
        <taxon>Pseudomonadati</taxon>
        <taxon>Bacteroidota</taxon>
        <taxon>Bacteroidia</taxon>
        <taxon>Bacteroidales</taxon>
        <taxon>Prevotellaceae</taxon>
        <taxon>Prevotella</taxon>
    </lineage>
</organism>
<comment type="caution">
    <text evidence="2">The sequence shown here is derived from an EMBL/GenBank/DDBJ whole genome shotgun (WGS) entry which is preliminary data.</text>
</comment>
<keyword evidence="1" id="KW-0812">Transmembrane</keyword>
<dbReference type="STRING" id="28128.HMPREF3226_02629"/>
<keyword evidence="1" id="KW-0472">Membrane</keyword>
<dbReference type="InterPro" id="IPR048136">
    <property type="entry name" value="STM3941-like"/>
</dbReference>
<evidence type="ECO:0000313" key="2">
    <source>
        <dbReference type="EMBL" id="KXA32613.1"/>
    </source>
</evidence>
<evidence type="ECO:0000256" key="1">
    <source>
        <dbReference type="SAM" id="Phobius"/>
    </source>
</evidence>
<dbReference type="Proteomes" id="UP000070533">
    <property type="component" value="Unassembled WGS sequence"/>
</dbReference>
<dbReference type="EMBL" id="LRQG01000253">
    <property type="protein sequence ID" value="KXA32613.1"/>
    <property type="molecule type" value="Genomic_DNA"/>
</dbReference>
<evidence type="ECO:0000313" key="3">
    <source>
        <dbReference type="Proteomes" id="UP000070533"/>
    </source>
</evidence>
<reference evidence="3" key="1">
    <citation type="submission" date="2016-01" db="EMBL/GenBank/DDBJ databases">
        <authorList>
            <person name="Mitreva M."/>
            <person name="Pepin K.H."/>
            <person name="Mihindukulasuriya K.A."/>
            <person name="Fulton R."/>
            <person name="Fronick C."/>
            <person name="O'Laughlin M."/>
            <person name="Miner T."/>
            <person name="Herter B."/>
            <person name="Rosa B.A."/>
            <person name="Cordes M."/>
            <person name="Tomlinson C."/>
            <person name="Wollam A."/>
            <person name="Palsikar V.B."/>
            <person name="Mardis E.R."/>
            <person name="Wilson R.K."/>
        </authorList>
    </citation>
    <scope>NUCLEOTIDE SEQUENCE [LARGE SCALE GENOMIC DNA]</scope>
    <source>
        <strain evidence="3">MJR7716</strain>
    </source>
</reference>
<dbReference type="AlphaFoldDB" id="A0A133PU34"/>
<name>A0A133PU34_9BACT</name>